<reference evidence="2" key="1">
    <citation type="submission" date="2021-06" db="EMBL/GenBank/DDBJ databases">
        <authorList>
            <person name="Hodson N. C."/>
            <person name="Mongue J. A."/>
            <person name="Jaron S. K."/>
        </authorList>
    </citation>
    <scope>NUCLEOTIDE SEQUENCE</scope>
</reference>
<protein>
    <submittedName>
        <fullName evidence="2">Uncharacterized protein</fullName>
    </submittedName>
</protein>
<evidence type="ECO:0000313" key="3">
    <source>
        <dbReference type="Proteomes" id="UP000708208"/>
    </source>
</evidence>
<feature type="compositionally biased region" description="Polar residues" evidence="1">
    <location>
        <begin position="42"/>
        <end position="52"/>
    </location>
</feature>
<dbReference type="AlphaFoldDB" id="A0A8J2JNH2"/>
<evidence type="ECO:0000256" key="1">
    <source>
        <dbReference type="SAM" id="MobiDB-lite"/>
    </source>
</evidence>
<dbReference type="EMBL" id="CAJVCH010073847">
    <property type="protein sequence ID" value="CAG7720800.1"/>
    <property type="molecule type" value="Genomic_DNA"/>
</dbReference>
<evidence type="ECO:0000313" key="2">
    <source>
        <dbReference type="EMBL" id="CAG7720800.1"/>
    </source>
</evidence>
<dbReference type="Proteomes" id="UP000708208">
    <property type="component" value="Unassembled WGS sequence"/>
</dbReference>
<name>A0A8J2JNH2_9HEXA</name>
<organism evidence="2 3">
    <name type="scientific">Allacma fusca</name>
    <dbReference type="NCBI Taxonomy" id="39272"/>
    <lineage>
        <taxon>Eukaryota</taxon>
        <taxon>Metazoa</taxon>
        <taxon>Ecdysozoa</taxon>
        <taxon>Arthropoda</taxon>
        <taxon>Hexapoda</taxon>
        <taxon>Collembola</taxon>
        <taxon>Symphypleona</taxon>
        <taxon>Sminthuridae</taxon>
        <taxon>Allacma</taxon>
    </lineage>
</organism>
<accession>A0A8J2JNH2</accession>
<proteinExistence type="predicted"/>
<feature type="region of interest" description="Disordered" evidence="1">
    <location>
        <begin position="20"/>
        <end position="54"/>
    </location>
</feature>
<gene>
    <name evidence="2" type="ORF">AFUS01_LOCUS10055</name>
</gene>
<comment type="caution">
    <text evidence="2">The sequence shown here is derived from an EMBL/GenBank/DDBJ whole genome shotgun (WGS) entry which is preliminary data.</text>
</comment>
<sequence>MRSIDNITIKRFRTTRVPGCPKIPKYVKGPSSQKPRFYPPSDTESSNSPHSNRTLKIKLPFPKFKKPETLKIPASILPTADNLNHVANLQIKVTSLENHFQARQDDLTSVTKILAVREQLVQSDADHRSVVTQAEREKIDLVATVQSRDEEMGKINKELESCKLHIQFLKQSKDQPTKVYVHNTFHAPGPSIPPRNNLKAVNFHTLCTLTLHIFN</sequence>
<keyword evidence="3" id="KW-1185">Reference proteome</keyword>